<evidence type="ECO:0000313" key="2">
    <source>
        <dbReference type="Proteomes" id="UP000305267"/>
    </source>
</evidence>
<dbReference type="RefSeq" id="WP_139039910.1">
    <property type="nucleotide sequence ID" value="NZ_VDDA01000029.1"/>
</dbReference>
<protein>
    <submittedName>
        <fullName evidence="1">Uncharacterized protein</fullName>
    </submittedName>
</protein>
<reference evidence="1 2" key="1">
    <citation type="submission" date="2019-06" db="EMBL/GenBank/DDBJ databases">
        <title>Genome of Methylobacterium sp. 17Sr1-39.</title>
        <authorList>
            <person name="Seo T."/>
        </authorList>
    </citation>
    <scope>NUCLEOTIDE SEQUENCE [LARGE SCALE GENOMIC DNA]</scope>
    <source>
        <strain evidence="1 2">17Sr1-39</strain>
    </source>
</reference>
<dbReference type="EMBL" id="VDDA01000029">
    <property type="protein sequence ID" value="TNC07891.1"/>
    <property type="molecule type" value="Genomic_DNA"/>
</dbReference>
<sequence>MTTPPLIPLDAQLRRVALASQRLAGEMILLGLAVQIAWFEAWTQPVIDAAEARSAGLAQRSRRDRLMRRGVPAHLAGRALSLVP</sequence>
<dbReference type="AlphaFoldDB" id="A0A5C4L8G9"/>
<name>A0A5C4L8G9_9HYPH</name>
<proteinExistence type="predicted"/>
<organism evidence="1 2">
    <name type="scientific">Methylobacterium terricola</name>
    <dbReference type="NCBI Taxonomy" id="2583531"/>
    <lineage>
        <taxon>Bacteria</taxon>
        <taxon>Pseudomonadati</taxon>
        <taxon>Pseudomonadota</taxon>
        <taxon>Alphaproteobacteria</taxon>
        <taxon>Hyphomicrobiales</taxon>
        <taxon>Methylobacteriaceae</taxon>
        <taxon>Methylobacterium</taxon>
    </lineage>
</organism>
<keyword evidence="2" id="KW-1185">Reference proteome</keyword>
<comment type="caution">
    <text evidence="1">The sequence shown here is derived from an EMBL/GenBank/DDBJ whole genome shotgun (WGS) entry which is preliminary data.</text>
</comment>
<evidence type="ECO:0000313" key="1">
    <source>
        <dbReference type="EMBL" id="TNC07891.1"/>
    </source>
</evidence>
<accession>A0A5C4L8G9</accession>
<gene>
    <name evidence="1" type="ORF">FF100_31095</name>
</gene>
<dbReference type="Proteomes" id="UP000305267">
    <property type="component" value="Unassembled WGS sequence"/>
</dbReference>
<dbReference type="OrthoDB" id="8001426at2"/>